<evidence type="ECO:0000313" key="3">
    <source>
        <dbReference type="Proteomes" id="UP000792457"/>
    </source>
</evidence>
<reference evidence="2" key="2">
    <citation type="submission" date="2017-10" db="EMBL/GenBank/DDBJ databases">
        <title>Ladona fulva Genome sequencing and assembly.</title>
        <authorList>
            <person name="Murali S."/>
            <person name="Richards S."/>
            <person name="Bandaranaike D."/>
            <person name="Bellair M."/>
            <person name="Blankenburg K."/>
            <person name="Chao H."/>
            <person name="Dinh H."/>
            <person name="Doddapaneni H."/>
            <person name="Dugan-Rocha S."/>
            <person name="Elkadiri S."/>
            <person name="Gnanaolivu R."/>
            <person name="Hernandez B."/>
            <person name="Skinner E."/>
            <person name="Javaid M."/>
            <person name="Lee S."/>
            <person name="Li M."/>
            <person name="Ming W."/>
            <person name="Munidasa M."/>
            <person name="Muniz J."/>
            <person name="Nguyen L."/>
            <person name="Hughes D."/>
            <person name="Osuji N."/>
            <person name="Pu L.-L."/>
            <person name="Puazo M."/>
            <person name="Qu C."/>
            <person name="Quiroz J."/>
            <person name="Raj R."/>
            <person name="Weissenberger G."/>
            <person name="Xin Y."/>
            <person name="Zou X."/>
            <person name="Han Y."/>
            <person name="Worley K."/>
            <person name="Muzny D."/>
            <person name="Gibbs R."/>
        </authorList>
    </citation>
    <scope>NUCLEOTIDE SEQUENCE</scope>
    <source>
        <strain evidence="2">Sampled in the wild</strain>
    </source>
</reference>
<proteinExistence type="predicted"/>
<accession>A0A8K0KAJ6</accession>
<dbReference type="AlphaFoldDB" id="A0A8K0KAJ6"/>
<protein>
    <recommendedName>
        <fullName evidence="1">Reverse transcriptase domain-containing protein</fullName>
    </recommendedName>
</protein>
<organism evidence="2 3">
    <name type="scientific">Ladona fulva</name>
    <name type="common">Scarce chaser dragonfly</name>
    <name type="synonym">Libellula fulva</name>
    <dbReference type="NCBI Taxonomy" id="123851"/>
    <lineage>
        <taxon>Eukaryota</taxon>
        <taxon>Metazoa</taxon>
        <taxon>Ecdysozoa</taxon>
        <taxon>Arthropoda</taxon>
        <taxon>Hexapoda</taxon>
        <taxon>Insecta</taxon>
        <taxon>Pterygota</taxon>
        <taxon>Palaeoptera</taxon>
        <taxon>Odonata</taxon>
        <taxon>Epiprocta</taxon>
        <taxon>Anisoptera</taxon>
        <taxon>Libelluloidea</taxon>
        <taxon>Libellulidae</taxon>
        <taxon>Ladona</taxon>
    </lineage>
</organism>
<dbReference type="Proteomes" id="UP000792457">
    <property type="component" value="Unassembled WGS sequence"/>
</dbReference>
<sequence length="98" mass="11418">MDGLQGIDYTGILLDNIIVTGLTRKEQLQNLREVFKRPKQAGLHLKVAKCQLMQKSVNYLGHRIDLQRKRVMQGIKTCRCNGFCYHSTTHHMRQQTKH</sequence>
<name>A0A8K0KAJ6_LADFU</name>
<dbReference type="SUPFAM" id="SSF56672">
    <property type="entry name" value="DNA/RNA polymerases"/>
    <property type="match status" value="1"/>
</dbReference>
<evidence type="ECO:0000313" key="2">
    <source>
        <dbReference type="EMBL" id="KAG8230609.1"/>
    </source>
</evidence>
<feature type="domain" description="Reverse transcriptase" evidence="1">
    <location>
        <begin position="14"/>
        <end position="64"/>
    </location>
</feature>
<dbReference type="InterPro" id="IPR000477">
    <property type="entry name" value="RT_dom"/>
</dbReference>
<dbReference type="GO" id="GO:0071897">
    <property type="term" value="P:DNA biosynthetic process"/>
    <property type="evidence" value="ECO:0007669"/>
    <property type="project" value="UniProtKB-ARBA"/>
</dbReference>
<dbReference type="Pfam" id="PF00078">
    <property type="entry name" value="RVT_1"/>
    <property type="match status" value="1"/>
</dbReference>
<dbReference type="Gene3D" id="3.30.70.270">
    <property type="match status" value="1"/>
</dbReference>
<dbReference type="InterPro" id="IPR043502">
    <property type="entry name" value="DNA/RNA_pol_sf"/>
</dbReference>
<reference evidence="2" key="1">
    <citation type="submission" date="2013-04" db="EMBL/GenBank/DDBJ databases">
        <authorList>
            <person name="Qu J."/>
            <person name="Murali S.C."/>
            <person name="Bandaranaike D."/>
            <person name="Bellair M."/>
            <person name="Blankenburg K."/>
            <person name="Chao H."/>
            <person name="Dinh H."/>
            <person name="Doddapaneni H."/>
            <person name="Downs B."/>
            <person name="Dugan-Rocha S."/>
            <person name="Elkadiri S."/>
            <person name="Gnanaolivu R.D."/>
            <person name="Hernandez B."/>
            <person name="Javaid M."/>
            <person name="Jayaseelan J.C."/>
            <person name="Lee S."/>
            <person name="Li M."/>
            <person name="Ming W."/>
            <person name="Munidasa M."/>
            <person name="Muniz J."/>
            <person name="Nguyen L."/>
            <person name="Ongeri F."/>
            <person name="Osuji N."/>
            <person name="Pu L.-L."/>
            <person name="Puazo M."/>
            <person name="Qu C."/>
            <person name="Quiroz J."/>
            <person name="Raj R."/>
            <person name="Weissenberger G."/>
            <person name="Xin Y."/>
            <person name="Zou X."/>
            <person name="Han Y."/>
            <person name="Richards S."/>
            <person name="Worley K."/>
            <person name="Muzny D."/>
            <person name="Gibbs R."/>
        </authorList>
    </citation>
    <scope>NUCLEOTIDE SEQUENCE</scope>
    <source>
        <strain evidence="2">Sampled in the wild</strain>
    </source>
</reference>
<dbReference type="OrthoDB" id="3863715at2759"/>
<comment type="caution">
    <text evidence="2">The sequence shown here is derived from an EMBL/GenBank/DDBJ whole genome shotgun (WGS) entry which is preliminary data.</text>
</comment>
<keyword evidence="3" id="KW-1185">Reference proteome</keyword>
<dbReference type="InterPro" id="IPR043128">
    <property type="entry name" value="Rev_trsase/Diguanyl_cyclase"/>
</dbReference>
<dbReference type="EMBL" id="KZ308498">
    <property type="protein sequence ID" value="KAG8230609.1"/>
    <property type="molecule type" value="Genomic_DNA"/>
</dbReference>
<evidence type="ECO:0000259" key="1">
    <source>
        <dbReference type="Pfam" id="PF00078"/>
    </source>
</evidence>
<gene>
    <name evidence="2" type="ORF">J437_LFUL004521</name>
</gene>